<name>A0A3N4L5T1_9PEZI</name>
<dbReference type="Gene3D" id="2.40.30.10">
    <property type="entry name" value="Translation factors"/>
    <property type="match status" value="2"/>
</dbReference>
<comment type="subcellular location">
    <subcellularLocation>
        <location evidence="1">Cytoplasm</location>
    </subcellularLocation>
</comment>
<dbReference type="SUPFAM" id="SSF50465">
    <property type="entry name" value="EF-Tu/eEF-1alpha/eIF2-gamma C-terminal domain"/>
    <property type="match status" value="1"/>
</dbReference>
<dbReference type="Proteomes" id="UP000277580">
    <property type="component" value="Unassembled WGS sequence"/>
</dbReference>
<dbReference type="InterPro" id="IPR027417">
    <property type="entry name" value="P-loop_NTPase"/>
</dbReference>
<evidence type="ECO:0000256" key="2">
    <source>
        <dbReference type="ARBA" id="ARBA00007249"/>
    </source>
</evidence>
<dbReference type="InterPro" id="IPR009000">
    <property type="entry name" value="Transl_B-barrel_sf"/>
</dbReference>
<dbReference type="FunFam" id="2.40.30.10:FF:000020">
    <property type="entry name" value="Translation elongation factor EF-1"/>
    <property type="match status" value="1"/>
</dbReference>
<gene>
    <name evidence="8" type="ORF">P167DRAFT_196504</name>
</gene>
<keyword evidence="4" id="KW-0963">Cytoplasm</keyword>
<dbReference type="SUPFAM" id="SSF50447">
    <property type="entry name" value="Translation proteins"/>
    <property type="match status" value="1"/>
</dbReference>
<protein>
    <recommendedName>
        <fullName evidence="3">Elongation factor 1-alpha</fullName>
    </recommendedName>
</protein>
<evidence type="ECO:0000256" key="5">
    <source>
        <dbReference type="ARBA" id="ARBA00022741"/>
    </source>
</evidence>
<dbReference type="PROSITE" id="PS51722">
    <property type="entry name" value="G_TR_2"/>
    <property type="match status" value="1"/>
</dbReference>
<dbReference type="InterPro" id="IPR004161">
    <property type="entry name" value="EFTu-like_2"/>
</dbReference>
<dbReference type="InterPro" id="IPR000795">
    <property type="entry name" value="T_Tr_GTP-bd_dom"/>
</dbReference>
<dbReference type="EMBL" id="ML119107">
    <property type="protein sequence ID" value="RPB16852.1"/>
    <property type="molecule type" value="Genomic_DNA"/>
</dbReference>
<dbReference type="InterPro" id="IPR054696">
    <property type="entry name" value="GTP-eEF1A_C"/>
</dbReference>
<evidence type="ECO:0000256" key="4">
    <source>
        <dbReference type="ARBA" id="ARBA00022490"/>
    </source>
</evidence>
<proteinExistence type="inferred from homology"/>
<dbReference type="OrthoDB" id="342024at2759"/>
<accession>A0A3N4L5T1</accession>
<dbReference type="CDD" id="cd16267">
    <property type="entry name" value="HBS1-like_II"/>
    <property type="match status" value="1"/>
</dbReference>
<dbReference type="InterPro" id="IPR009001">
    <property type="entry name" value="Transl_elong_EF1A/Init_IF2_C"/>
</dbReference>
<evidence type="ECO:0000259" key="7">
    <source>
        <dbReference type="PROSITE" id="PS51722"/>
    </source>
</evidence>
<dbReference type="STRING" id="1392247.A0A3N4L5T1"/>
<evidence type="ECO:0000256" key="3">
    <source>
        <dbReference type="ARBA" id="ARBA00013870"/>
    </source>
</evidence>
<dbReference type="Pfam" id="PF00009">
    <property type="entry name" value="GTP_EFTU"/>
    <property type="match status" value="1"/>
</dbReference>
<dbReference type="AlphaFoldDB" id="A0A3N4L5T1"/>
<dbReference type="SUPFAM" id="SSF52540">
    <property type="entry name" value="P-loop containing nucleoside triphosphate hydrolases"/>
    <property type="match status" value="1"/>
</dbReference>
<dbReference type="GO" id="GO:0002184">
    <property type="term" value="P:cytoplasmic translational termination"/>
    <property type="evidence" value="ECO:0007669"/>
    <property type="project" value="UniProtKB-ARBA"/>
</dbReference>
<reference evidence="8 9" key="1">
    <citation type="journal article" date="2018" name="Nat. Ecol. Evol.">
        <title>Pezizomycetes genomes reveal the molecular basis of ectomycorrhizal truffle lifestyle.</title>
        <authorList>
            <person name="Murat C."/>
            <person name="Payen T."/>
            <person name="Noel B."/>
            <person name="Kuo A."/>
            <person name="Morin E."/>
            <person name="Chen J."/>
            <person name="Kohler A."/>
            <person name="Krizsan K."/>
            <person name="Balestrini R."/>
            <person name="Da Silva C."/>
            <person name="Montanini B."/>
            <person name="Hainaut M."/>
            <person name="Levati E."/>
            <person name="Barry K.W."/>
            <person name="Belfiori B."/>
            <person name="Cichocki N."/>
            <person name="Clum A."/>
            <person name="Dockter R.B."/>
            <person name="Fauchery L."/>
            <person name="Guy J."/>
            <person name="Iotti M."/>
            <person name="Le Tacon F."/>
            <person name="Lindquist E.A."/>
            <person name="Lipzen A."/>
            <person name="Malagnac F."/>
            <person name="Mello A."/>
            <person name="Molinier V."/>
            <person name="Miyauchi S."/>
            <person name="Poulain J."/>
            <person name="Riccioni C."/>
            <person name="Rubini A."/>
            <person name="Sitrit Y."/>
            <person name="Splivallo R."/>
            <person name="Traeger S."/>
            <person name="Wang M."/>
            <person name="Zifcakova L."/>
            <person name="Wipf D."/>
            <person name="Zambonelli A."/>
            <person name="Paolocci F."/>
            <person name="Nowrousian M."/>
            <person name="Ottonello S."/>
            <person name="Baldrian P."/>
            <person name="Spatafora J.W."/>
            <person name="Henrissat B."/>
            <person name="Nagy L.G."/>
            <person name="Aury J.M."/>
            <person name="Wincker P."/>
            <person name="Grigoriev I.V."/>
            <person name="Bonfante P."/>
            <person name="Martin F.M."/>
        </authorList>
    </citation>
    <scope>NUCLEOTIDE SEQUENCE [LARGE SCALE GENOMIC DNA]</scope>
    <source>
        <strain evidence="8 9">CCBAS932</strain>
    </source>
</reference>
<dbReference type="GO" id="GO:0005525">
    <property type="term" value="F:GTP binding"/>
    <property type="evidence" value="ECO:0007669"/>
    <property type="project" value="UniProtKB-KW"/>
</dbReference>
<dbReference type="Gene3D" id="3.40.50.300">
    <property type="entry name" value="P-loop containing nucleotide triphosphate hydrolases"/>
    <property type="match status" value="1"/>
</dbReference>
<dbReference type="Pfam" id="PF03144">
    <property type="entry name" value="GTP_EFTU_D2"/>
    <property type="match status" value="1"/>
</dbReference>
<feature type="domain" description="Tr-type G" evidence="7">
    <location>
        <begin position="1"/>
        <end position="162"/>
    </location>
</feature>
<dbReference type="PANTHER" id="PTHR23115">
    <property type="entry name" value="TRANSLATION FACTOR"/>
    <property type="match status" value="1"/>
</dbReference>
<dbReference type="GO" id="GO:0005829">
    <property type="term" value="C:cytosol"/>
    <property type="evidence" value="ECO:0007669"/>
    <property type="project" value="GOC"/>
</dbReference>
<keyword evidence="9" id="KW-1185">Reference proteome</keyword>
<evidence type="ECO:0000313" key="9">
    <source>
        <dbReference type="Proteomes" id="UP000277580"/>
    </source>
</evidence>
<keyword evidence="6" id="KW-0342">GTP-binding</keyword>
<comment type="similarity">
    <text evidence="2">Belongs to the TRAFAC class translation factor GTPase superfamily. Classic translation factor GTPase family. EF-Tu/EF-1A subfamily.</text>
</comment>
<evidence type="ECO:0000256" key="6">
    <source>
        <dbReference type="ARBA" id="ARBA00023134"/>
    </source>
</evidence>
<dbReference type="GO" id="GO:0003924">
    <property type="term" value="F:GTPase activity"/>
    <property type="evidence" value="ECO:0007669"/>
    <property type="project" value="InterPro"/>
</dbReference>
<dbReference type="InParanoid" id="A0A3N4L5T1"/>
<sequence length="346" mass="37487">MDIAVNKFETEKARFTILDAPGHRDFIPNMIAGASQADFAVLVIDSSTGAFEAGFHLRGQTKEHTLLVRSMGVQRIIVAVNKLDSVEWSHERFEEIEQQMTQFLTQAGFASKNISFIPCSGLTGGNIVKKPKSGLIPWYSGPTLVEELEKTKPLTRAIEKPLRLTISDVFKGGIMNPVSISGRIEAGSLQVGDNIIAIPSGESGIIKAIEVDEEPTDWAVAGHNVVIHLSNIDMVHLREGDILCDPTNRVTPQSSFTIKILAFEGLTPMMVDVHRGRLHAPGKVVYLLSTLDKATGVVLKKKPRHITAGSLATVKVELMGNPIPLEAGYRVVLRSGGQTVAAGIVE</sequence>
<dbReference type="Pfam" id="PF22594">
    <property type="entry name" value="GTP-eEF1A_C"/>
    <property type="match status" value="1"/>
</dbReference>
<dbReference type="InterPro" id="IPR050100">
    <property type="entry name" value="TRAFAC_GTPase_members"/>
</dbReference>
<evidence type="ECO:0000313" key="8">
    <source>
        <dbReference type="EMBL" id="RPB16852.1"/>
    </source>
</evidence>
<dbReference type="PRINTS" id="PR00315">
    <property type="entry name" value="ELONGATNFCT"/>
</dbReference>
<organism evidence="8 9">
    <name type="scientific">Morchella conica CCBAS932</name>
    <dbReference type="NCBI Taxonomy" id="1392247"/>
    <lineage>
        <taxon>Eukaryota</taxon>
        <taxon>Fungi</taxon>
        <taxon>Dikarya</taxon>
        <taxon>Ascomycota</taxon>
        <taxon>Pezizomycotina</taxon>
        <taxon>Pezizomycetes</taxon>
        <taxon>Pezizales</taxon>
        <taxon>Morchellaceae</taxon>
        <taxon>Morchella</taxon>
    </lineage>
</organism>
<keyword evidence="5" id="KW-0547">Nucleotide-binding</keyword>
<evidence type="ECO:0000256" key="1">
    <source>
        <dbReference type="ARBA" id="ARBA00004496"/>
    </source>
</evidence>